<keyword evidence="9" id="KW-0833">Ubl conjugation pathway</keyword>
<dbReference type="InterPro" id="IPR025654">
    <property type="entry name" value="PEX2/10"/>
</dbReference>
<dbReference type="InterPro" id="IPR017907">
    <property type="entry name" value="Znf_RING_CS"/>
</dbReference>
<dbReference type="PANTHER" id="PTHR48178">
    <property type="entry name" value="PEROXISOME BIOGENESIS FACTOR 2"/>
    <property type="match status" value="1"/>
</dbReference>
<evidence type="ECO:0000313" key="21">
    <source>
        <dbReference type="Proteomes" id="UP000789759"/>
    </source>
</evidence>
<feature type="domain" description="RING-type" evidence="19">
    <location>
        <begin position="151"/>
        <end position="207"/>
    </location>
</feature>
<keyword evidence="7" id="KW-0479">Metal-binding</keyword>
<evidence type="ECO:0000256" key="6">
    <source>
        <dbReference type="ARBA" id="ARBA00022692"/>
    </source>
</evidence>
<gene>
    <name evidence="20" type="ORF">CPELLU_LOCUS17335</name>
</gene>
<comment type="pathway">
    <text evidence="2">Protein modification; protein ubiquitination.</text>
</comment>
<evidence type="ECO:0000256" key="14">
    <source>
        <dbReference type="ARBA" id="ARBA00023140"/>
    </source>
</evidence>
<name>A0A9N9JTX9_9GLOM</name>
<evidence type="ECO:0000256" key="13">
    <source>
        <dbReference type="ARBA" id="ARBA00023136"/>
    </source>
</evidence>
<comment type="caution">
    <text evidence="20">The sequence shown here is derived from an EMBL/GenBank/DDBJ whole genome shotgun (WGS) entry which is preliminary data.</text>
</comment>
<evidence type="ECO:0000259" key="19">
    <source>
        <dbReference type="PROSITE" id="PS50089"/>
    </source>
</evidence>
<dbReference type="EC" id="2.3.2.36" evidence="17"/>
<evidence type="ECO:0000256" key="16">
    <source>
        <dbReference type="ARBA" id="ARBA00034438"/>
    </source>
</evidence>
<keyword evidence="10" id="KW-0862">Zinc</keyword>
<dbReference type="SMART" id="SM00184">
    <property type="entry name" value="RING"/>
    <property type="match status" value="1"/>
</dbReference>
<organism evidence="20 21">
    <name type="scientific">Cetraspora pellucida</name>
    <dbReference type="NCBI Taxonomy" id="1433469"/>
    <lineage>
        <taxon>Eukaryota</taxon>
        <taxon>Fungi</taxon>
        <taxon>Fungi incertae sedis</taxon>
        <taxon>Mucoromycota</taxon>
        <taxon>Glomeromycotina</taxon>
        <taxon>Glomeromycetes</taxon>
        <taxon>Diversisporales</taxon>
        <taxon>Gigasporaceae</taxon>
        <taxon>Cetraspora</taxon>
    </lineage>
</organism>
<keyword evidence="12" id="KW-1133">Transmembrane helix</keyword>
<keyword evidence="6" id="KW-0812">Transmembrane</keyword>
<keyword evidence="4" id="KW-0813">Transport</keyword>
<evidence type="ECO:0000256" key="8">
    <source>
        <dbReference type="ARBA" id="ARBA00022771"/>
    </source>
</evidence>
<reference evidence="20" key="1">
    <citation type="submission" date="2021-06" db="EMBL/GenBank/DDBJ databases">
        <authorList>
            <person name="Kallberg Y."/>
            <person name="Tangrot J."/>
            <person name="Rosling A."/>
        </authorList>
    </citation>
    <scope>NUCLEOTIDE SEQUENCE</scope>
    <source>
        <strain evidence="20">FL966</strain>
    </source>
</reference>
<evidence type="ECO:0000256" key="11">
    <source>
        <dbReference type="ARBA" id="ARBA00022927"/>
    </source>
</evidence>
<proteinExistence type="inferred from homology"/>
<evidence type="ECO:0000256" key="18">
    <source>
        <dbReference type="PROSITE-ProRule" id="PRU00175"/>
    </source>
</evidence>
<evidence type="ECO:0000256" key="17">
    <source>
        <dbReference type="ARBA" id="ARBA00034523"/>
    </source>
</evidence>
<dbReference type="InterPro" id="IPR013083">
    <property type="entry name" value="Znf_RING/FYVE/PHD"/>
</dbReference>
<dbReference type="OrthoDB" id="1701437at2759"/>
<comment type="similarity">
    <text evidence="3">Belongs to the pex2/pex10/pex12 family.</text>
</comment>
<dbReference type="PROSITE" id="PS50089">
    <property type="entry name" value="ZF_RING_2"/>
    <property type="match status" value="1"/>
</dbReference>
<keyword evidence="13" id="KW-0472">Membrane</keyword>
<evidence type="ECO:0000256" key="1">
    <source>
        <dbReference type="ARBA" id="ARBA00004585"/>
    </source>
</evidence>
<keyword evidence="5" id="KW-0808">Transferase</keyword>
<keyword evidence="8 18" id="KW-0863">Zinc-finger</keyword>
<keyword evidence="21" id="KW-1185">Reference proteome</keyword>
<dbReference type="Proteomes" id="UP000789759">
    <property type="component" value="Unassembled WGS sequence"/>
</dbReference>
<evidence type="ECO:0000256" key="12">
    <source>
        <dbReference type="ARBA" id="ARBA00022989"/>
    </source>
</evidence>
<dbReference type="GO" id="GO:0008270">
    <property type="term" value="F:zinc ion binding"/>
    <property type="evidence" value="ECO:0007669"/>
    <property type="project" value="UniProtKB-KW"/>
</dbReference>
<evidence type="ECO:0000256" key="9">
    <source>
        <dbReference type="ARBA" id="ARBA00022786"/>
    </source>
</evidence>
<dbReference type="GO" id="GO:0016567">
    <property type="term" value="P:protein ubiquitination"/>
    <property type="evidence" value="ECO:0007669"/>
    <property type="project" value="UniProtKB-ARBA"/>
</dbReference>
<evidence type="ECO:0000313" key="20">
    <source>
        <dbReference type="EMBL" id="CAG8795901.1"/>
    </source>
</evidence>
<keyword evidence="11" id="KW-0653">Protein transport</keyword>
<evidence type="ECO:0000256" key="7">
    <source>
        <dbReference type="ARBA" id="ARBA00022723"/>
    </source>
</evidence>
<evidence type="ECO:0000256" key="10">
    <source>
        <dbReference type="ARBA" id="ARBA00022833"/>
    </source>
</evidence>
<dbReference type="GO" id="GO:0016562">
    <property type="term" value="P:protein import into peroxisome matrix, receptor recycling"/>
    <property type="evidence" value="ECO:0007669"/>
    <property type="project" value="UniProtKB-ARBA"/>
</dbReference>
<evidence type="ECO:0000256" key="4">
    <source>
        <dbReference type="ARBA" id="ARBA00022448"/>
    </source>
</evidence>
<dbReference type="EMBL" id="CAJVQA010029013">
    <property type="protein sequence ID" value="CAG8795901.1"/>
    <property type="molecule type" value="Genomic_DNA"/>
</dbReference>
<accession>A0A9N9JTX9</accession>
<dbReference type="SUPFAM" id="SSF57850">
    <property type="entry name" value="RING/U-box"/>
    <property type="match status" value="1"/>
</dbReference>
<keyword evidence="14" id="KW-0576">Peroxisome</keyword>
<dbReference type="AlphaFoldDB" id="A0A9N9JTX9"/>
<dbReference type="GO" id="GO:0005778">
    <property type="term" value="C:peroxisomal membrane"/>
    <property type="evidence" value="ECO:0007669"/>
    <property type="project" value="UniProtKB-SubCell"/>
</dbReference>
<dbReference type="PANTHER" id="PTHR48178:SF1">
    <property type="entry name" value="PEROXISOME BIOGENESIS FACTOR 2"/>
    <property type="match status" value="1"/>
</dbReference>
<dbReference type="Pfam" id="PF04757">
    <property type="entry name" value="Pex2_Pex12"/>
    <property type="match status" value="1"/>
</dbReference>
<evidence type="ECO:0000256" key="5">
    <source>
        <dbReference type="ARBA" id="ARBA00022679"/>
    </source>
</evidence>
<evidence type="ECO:0000256" key="3">
    <source>
        <dbReference type="ARBA" id="ARBA00008704"/>
    </source>
</evidence>
<protein>
    <recommendedName>
        <fullName evidence="17">RING-type E3 ubiquitin transferase (cysteine targeting)</fullName>
        <ecNumber evidence="17">2.3.2.36</ecNumber>
    </recommendedName>
    <alternativeName>
        <fullName evidence="15">Peroxin-2</fullName>
    </alternativeName>
</protein>
<dbReference type="InterPro" id="IPR006845">
    <property type="entry name" value="Pex_N"/>
</dbReference>
<dbReference type="PROSITE" id="PS00518">
    <property type="entry name" value="ZF_RING_1"/>
    <property type="match status" value="1"/>
</dbReference>
<comment type="catalytic activity">
    <reaction evidence="16">
        <text>[E2 ubiquitin-conjugating enzyme]-S-ubiquitinyl-L-cysteine + [acceptor protein]-L-cysteine = [E2 ubiquitin-conjugating enzyme]-L-cysteine + [acceptor protein]-S-ubiquitinyl-L-cysteine.</text>
        <dbReference type="EC" id="2.3.2.36"/>
    </reaction>
</comment>
<dbReference type="InterPro" id="IPR001841">
    <property type="entry name" value="Znf_RING"/>
</dbReference>
<sequence length="237" mass="27751">MFSYKFPPPPLRIMRSSQLDSSLLDLQLFEILKGQLWKTFSLFKPQFREVFEPELLAALQLIMYRLSIYESGASYGAQLQNLKYRNERQHSGGFQSTRNDAALTKSQKYAFGAMTIGGPYVWMRINRLMTAKRWSELDDSQTFDFLPAHICAICYEQQMSTSALSNTAVSTTRLHNSYETNCGHQYCYYCIRTKMIQEGVTWKCLRCGEEVKEIRRTLDKDDDQLRNDRLFDLFDRD</sequence>
<evidence type="ECO:0000256" key="2">
    <source>
        <dbReference type="ARBA" id="ARBA00004906"/>
    </source>
</evidence>
<evidence type="ECO:0000256" key="15">
    <source>
        <dbReference type="ARBA" id="ARBA00032511"/>
    </source>
</evidence>
<dbReference type="GO" id="GO:0061630">
    <property type="term" value="F:ubiquitin protein ligase activity"/>
    <property type="evidence" value="ECO:0007669"/>
    <property type="project" value="UniProtKB-EC"/>
</dbReference>
<dbReference type="Gene3D" id="3.30.40.10">
    <property type="entry name" value="Zinc/RING finger domain, C3HC4 (zinc finger)"/>
    <property type="match status" value="1"/>
</dbReference>
<comment type="subcellular location">
    <subcellularLocation>
        <location evidence="1">Peroxisome membrane</location>
        <topology evidence="1">Multi-pass membrane protein</topology>
    </subcellularLocation>
</comment>